<gene>
    <name evidence="1" type="ORF">AAE02nite_46960</name>
</gene>
<name>A0A512B4Z2_9BACT</name>
<proteinExistence type="predicted"/>
<dbReference type="Gene3D" id="3.10.180.10">
    <property type="entry name" value="2,3-Dihydroxybiphenyl 1,2-Dioxygenase, domain 1"/>
    <property type="match status" value="1"/>
</dbReference>
<keyword evidence="2" id="KW-1185">Reference proteome</keyword>
<dbReference type="InterPro" id="IPR029068">
    <property type="entry name" value="Glyas_Bleomycin-R_OHBP_Dase"/>
</dbReference>
<comment type="caution">
    <text evidence="1">The sequence shown here is derived from an EMBL/GenBank/DDBJ whole genome shotgun (WGS) entry which is preliminary data.</text>
</comment>
<dbReference type="Proteomes" id="UP000321532">
    <property type="component" value="Unassembled WGS sequence"/>
</dbReference>
<protein>
    <submittedName>
        <fullName evidence="1">Uncharacterized protein</fullName>
    </submittedName>
</protein>
<accession>A0A512B4Z2</accession>
<reference evidence="1 2" key="1">
    <citation type="submission" date="2019-07" db="EMBL/GenBank/DDBJ databases">
        <title>Whole genome shotgun sequence of Adhaeribacter aerolatus NBRC 106133.</title>
        <authorList>
            <person name="Hosoyama A."/>
            <person name="Uohara A."/>
            <person name="Ohji S."/>
            <person name="Ichikawa N."/>
        </authorList>
    </citation>
    <scope>NUCLEOTIDE SEQUENCE [LARGE SCALE GENOMIC DNA]</scope>
    <source>
        <strain evidence="1 2">NBRC 106133</strain>
    </source>
</reference>
<dbReference type="EMBL" id="BJYS01000049">
    <property type="protein sequence ID" value="GEO07032.1"/>
    <property type="molecule type" value="Genomic_DNA"/>
</dbReference>
<evidence type="ECO:0000313" key="1">
    <source>
        <dbReference type="EMBL" id="GEO07032.1"/>
    </source>
</evidence>
<sequence>MLKKQWGYTYPYLKIPEKNQPVRCGWLKGKFGLQGRIVPANLSHLLQPTDAGLAQRFITTLMQIDNIDMNQLQPAAAAEHPAPP</sequence>
<evidence type="ECO:0000313" key="2">
    <source>
        <dbReference type="Proteomes" id="UP000321532"/>
    </source>
</evidence>
<dbReference type="AlphaFoldDB" id="A0A512B4Z2"/>
<organism evidence="1 2">
    <name type="scientific">Adhaeribacter aerolatus</name>
    <dbReference type="NCBI Taxonomy" id="670289"/>
    <lineage>
        <taxon>Bacteria</taxon>
        <taxon>Pseudomonadati</taxon>
        <taxon>Bacteroidota</taxon>
        <taxon>Cytophagia</taxon>
        <taxon>Cytophagales</taxon>
        <taxon>Hymenobacteraceae</taxon>
        <taxon>Adhaeribacter</taxon>
    </lineage>
</organism>